<dbReference type="PANTHER" id="PTHR39490">
    <property type="entry name" value="ARRESTIN DOMAIN-CONTAINING PROTEIN D"/>
    <property type="match status" value="1"/>
</dbReference>
<dbReference type="InterPro" id="IPR017455">
    <property type="entry name" value="Znf_FYVE-rel"/>
</dbReference>
<evidence type="ECO:0000313" key="8">
    <source>
        <dbReference type="Proteomes" id="UP000078561"/>
    </source>
</evidence>
<evidence type="ECO:0000256" key="3">
    <source>
        <dbReference type="ARBA" id="ARBA00022833"/>
    </source>
</evidence>
<keyword evidence="1" id="KW-0479">Metal-binding</keyword>
<dbReference type="InterPro" id="IPR052113">
    <property type="entry name" value="FYVE-type_Zinc_Finger"/>
</dbReference>
<dbReference type="InterPro" id="IPR011011">
    <property type="entry name" value="Znf_FYVE_PHD"/>
</dbReference>
<feature type="compositionally biased region" description="Polar residues" evidence="5">
    <location>
        <begin position="156"/>
        <end position="168"/>
    </location>
</feature>
<feature type="compositionally biased region" description="Low complexity" evidence="5">
    <location>
        <begin position="334"/>
        <end position="355"/>
    </location>
</feature>
<feature type="compositionally biased region" description="Polar residues" evidence="5">
    <location>
        <begin position="245"/>
        <end position="260"/>
    </location>
</feature>
<feature type="compositionally biased region" description="Polar residues" evidence="5">
    <location>
        <begin position="178"/>
        <end position="210"/>
    </location>
</feature>
<feature type="region of interest" description="Disordered" evidence="5">
    <location>
        <begin position="55"/>
        <end position="82"/>
    </location>
</feature>
<evidence type="ECO:0000256" key="2">
    <source>
        <dbReference type="ARBA" id="ARBA00022771"/>
    </source>
</evidence>
<gene>
    <name evidence="7" type="primary">ABSGL_08010.1 scaffold 9429</name>
</gene>
<keyword evidence="2 4" id="KW-0863">Zinc-finger</keyword>
<dbReference type="PROSITE" id="PS50178">
    <property type="entry name" value="ZF_FYVE"/>
    <property type="match status" value="1"/>
</dbReference>
<feature type="region of interest" description="Disordered" evidence="5">
    <location>
        <begin position="94"/>
        <end position="118"/>
    </location>
</feature>
<dbReference type="STRING" id="4829.A0A163M871"/>
<feature type="compositionally biased region" description="Basic and acidic residues" evidence="5">
    <location>
        <begin position="18"/>
        <end position="32"/>
    </location>
</feature>
<dbReference type="Gene3D" id="3.30.40.10">
    <property type="entry name" value="Zinc/RING finger domain, C3HC4 (zinc finger)"/>
    <property type="match status" value="1"/>
</dbReference>
<evidence type="ECO:0000256" key="4">
    <source>
        <dbReference type="PROSITE-ProRule" id="PRU00091"/>
    </source>
</evidence>
<keyword evidence="8" id="KW-1185">Reference proteome</keyword>
<dbReference type="SUPFAM" id="SSF57903">
    <property type="entry name" value="FYVE/PHD zinc finger"/>
    <property type="match status" value="1"/>
</dbReference>
<name>A0A163M871_ABSGL</name>
<dbReference type="AlphaFoldDB" id="A0A163M871"/>
<feature type="domain" description="FYVE-type" evidence="6">
    <location>
        <begin position="397"/>
        <end position="467"/>
    </location>
</feature>
<evidence type="ECO:0000313" key="7">
    <source>
        <dbReference type="EMBL" id="SAM02239.1"/>
    </source>
</evidence>
<keyword evidence="3" id="KW-0862">Zinc</keyword>
<protein>
    <recommendedName>
        <fullName evidence="6">FYVE-type domain-containing protein</fullName>
    </recommendedName>
</protein>
<dbReference type="OrthoDB" id="10057496at2759"/>
<feature type="region of interest" description="Disordered" evidence="5">
    <location>
        <begin position="1"/>
        <end position="35"/>
    </location>
</feature>
<dbReference type="InterPro" id="IPR000306">
    <property type="entry name" value="Znf_FYVE"/>
</dbReference>
<evidence type="ECO:0000256" key="1">
    <source>
        <dbReference type="ARBA" id="ARBA00022723"/>
    </source>
</evidence>
<accession>A0A163M871</accession>
<feature type="region of interest" description="Disordered" evidence="5">
    <location>
        <begin position="491"/>
        <end position="512"/>
    </location>
</feature>
<proteinExistence type="predicted"/>
<organism evidence="7">
    <name type="scientific">Absidia glauca</name>
    <name type="common">Pin mould</name>
    <dbReference type="NCBI Taxonomy" id="4829"/>
    <lineage>
        <taxon>Eukaryota</taxon>
        <taxon>Fungi</taxon>
        <taxon>Fungi incertae sedis</taxon>
        <taxon>Mucoromycota</taxon>
        <taxon>Mucoromycotina</taxon>
        <taxon>Mucoromycetes</taxon>
        <taxon>Mucorales</taxon>
        <taxon>Cunninghamellaceae</taxon>
        <taxon>Absidia</taxon>
    </lineage>
</organism>
<dbReference type="SMART" id="SM00064">
    <property type="entry name" value="FYVE"/>
    <property type="match status" value="1"/>
</dbReference>
<dbReference type="Proteomes" id="UP000078561">
    <property type="component" value="Unassembled WGS sequence"/>
</dbReference>
<dbReference type="GO" id="GO:0008270">
    <property type="term" value="F:zinc ion binding"/>
    <property type="evidence" value="ECO:0007669"/>
    <property type="project" value="UniProtKB-KW"/>
</dbReference>
<dbReference type="Pfam" id="PF01363">
    <property type="entry name" value="FYVE"/>
    <property type="match status" value="1"/>
</dbReference>
<feature type="compositionally biased region" description="Acidic residues" evidence="5">
    <location>
        <begin position="311"/>
        <end position="324"/>
    </location>
</feature>
<dbReference type="InterPro" id="IPR013083">
    <property type="entry name" value="Znf_RING/FYVE/PHD"/>
</dbReference>
<feature type="compositionally biased region" description="Gly residues" evidence="5">
    <location>
        <begin position="99"/>
        <end position="114"/>
    </location>
</feature>
<feature type="compositionally biased region" description="Polar residues" evidence="5">
    <location>
        <begin position="491"/>
        <end position="501"/>
    </location>
</feature>
<sequence>MEHHAQYDSVSQTQLPSRLHEPTVTHHDKTEESPTCTDAVCQLETISCTETTTPIAATENHHTEDQEAVASSYEQQQQQQDSLWTLPSAHTVEEQDGQDAGGQDAGGQDAGGQGMDSTIRADSTEKSLGCGDSALGTDDKKVLELEDEFGLRISDTLGSASTGATPTDTGFGPEHLLASSNTPTATTEACGNDNVDLNNSTQAGDTSNVMDSDNDSDSGSGSNKSDDDKSDSITRGLAGTGDGQYKQQSGDQPNVTSDDQIMNDPSVDVVDSASYGDTIKNLPPASTLEHTSTQPIVPGTDDERPGATNDNDCDDDDDDDDDDIPLMAQYEGDPSTILPSASTTTTTTTSLSISAGRSQAPQGMAAGDQQLTRVATTGSDEQTLSEPPRPRHVWESDRQASECRRCNRRFSFLVRRHHCRRCGQIVCDRCSSHRVRLPVDELVEDPLISTSHYPIIALTPQRVCESCVRIPIKATDSTSGATSSRYASQLNHYNNSNNSMAEDSAGAGHRIHPMNMQRTDSQQSLMTECPVCGAGLLGMRKGQQETHLNQCLNTGSPTVRPPRYISKSCRWE</sequence>
<reference evidence="7" key="1">
    <citation type="submission" date="2016-04" db="EMBL/GenBank/DDBJ databases">
        <authorList>
            <person name="Evans L.H."/>
            <person name="Alamgir A."/>
            <person name="Owens N."/>
            <person name="Weber N.D."/>
            <person name="Virtaneva K."/>
            <person name="Barbian K."/>
            <person name="Babar A."/>
            <person name="Rosenke K."/>
        </authorList>
    </citation>
    <scope>NUCLEOTIDE SEQUENCE [LARGE SCALE GENOMIC DNA]</scope>
    <source>
        <strain evidence="7">CBS 101.48</strain>
    </source>
</reference>
<dbReference type="PANTHER" id="PTHR39490:SF8">
    <property type="entry name" value="ZINC FINGER FYVE DOMAIN-CONTAINING PROTEIN 21"/>
    <property type="match status" value="1"/>
</dbReference>
<evidence type="ECO:0000259" key="6">
    <source>
        <dbReference type="PROSITE" id="PS50178"/>
    </source>
</evidence>
<dbReference type="InParanoid" id="A0A163M871"/>
<evidence type="ECO:0000256" key="5">
    <source>
        <dbReference type="SAM" id="MobiDB-lite"/>
    </source>
</evidence>
<feature type="region of interest" description="Disordered" evidence="5">
    <location>
        <begin position="156"/>
        <end position="367"/>
    </location>
</feature>
<dbReference type="EMBL" id="LT553750">
    <property type="protein sequence ID" value="SAM02239.1"/>
    <property type="molecule type" value="Genomic_DNA"/>
</dbReference>